<protein>
    <submittedName>
        <fullName evidence="2">DUF1264 domain-containing protein</fullName>
    </submittedName>
</protein>
<dbReference type="OrthoDB" id="254168at2"/>
<accession>A0A7K0ELQ3</accession>
<keyword evidence="1" id="KW-0732">Signal</keyword>
<dbReference type="InterPro" id="IPR010686">
    <property type="entry name" value="OBAP-like"/>
</dbReference>
<comment type="caution">
    <text evidence="2">The sequence shown here is derived from an EMBL/GenBank/DDBJ whole genome shotgun (WGS) entry which is preliminary data.</text>
</comment>
<keyword evidence="3" id="KW-1185">Reference proteome</keyword>
<feature type="chain" id="PRO_5029884576" evidence="1">
    <location>
        <begin position="23"/>
        <end position="249"/>
    </location>
</feature>
<proteinExistence type="predicted"/>
<evidence type="ECO:0000313" key="3">
    <source>
        <dbReference type="Proteomes" id="UP000441754"/>
    </source>
</evidence>
<feature type="signal peptide" evidence="1">
    <location>
        <begin position="1"/>
        <end position="22"/>
    </location>
</feature>
<dbReference type="PANTHER" id="PTHR31360:SF0">
    <property type="entry name" value="OIL BODY-ASSOCIATED PROTEIN 1B"/>
    <property type="match status" value="1"/>
</dbReference>
<organism evidence="2 3">
    <name type="scientific">Larkinella terrae</name>
    <dbReference type="NCBI Taxonomy" id="2025311"/>
    <lineage>
        <taxon>Bacteria</taxon>
        <taxon>Pseudomonadati</taxon>
        <taxon>Bacteroidota</taxon>
        <taxon>Cytophagia</taxon>
        <taxon>Cytophagales</taxon>
        <taxon>Spirosomataceae</taxon>
        <taxon>Larkinella</taxon>
    </lineage>
</organism>
<dbReference type="Pfam" id="PF06884">
    <property type="entry name" value="DUF1264"/>
    <property type="match status" value="1"/>
</dbReference>
<evidence type="ECO:0000256" key="1">
    <source>
        <dbReference type="SAM" id="SignalP"/>
    </source>
</evidence>
<sequence>MIKFGFYLALASLILACGEDTASTKVQSSDNEKPLLNSRLKADSSGIPISSFQLYLNDFHFFSGNRASQQETHHYCSQLSEDVTQCVIFDGNARNAKLTGVEYIISERLFKTLPEDEKKLWHSYRYLVKGGLLVAPNLSDEQEHDLMGRLVSAYGKTWQTWQNGSNSKLPLGGPALLMSFTRDGQLDPDLLKNRDKRLHIESAEKRQLRSDILGRASITGADSWENGPAIQLPALVKRNQPDLQKDTLR</sequence>
<name>A0A7K0ELQ3_9BACT</name>
<dbReference type="PROSITE" id="PS51257">
    <property type="entry name" value="PROKAR_LIPOPROTEIN"/>
    <property type="match status" value="1"/>
</dbReference>
<evidence type="ECO:0000313" key="2">
    <source>
        <dbReference type="EMBL" id="MRS62426.1"/>
    </source>
</evidence>
<reference evidence="2 3" key="1">
    <citation type="journal article" date="2018" name="Antonie Van Leeuwenhoek">
        <title>Larkinella terrae sp. nov., isolated from soil on Jeju Island, South Korea.</title>
        <authorList>
            <person name="Ten L.N."/>
            <person name="Jeon J."/>
            <person name="Park S.J."/>
            <person name="Park S."/>
            <person name="Lee S.Y."/>
            <person name="Kim M.K."/>
            <person name="Jung H.Y."/>
        </authorList>
    </citation>
    <scope>NUCLEOTIDE SEQUENCE [LARGE SCALE GENOMIC DNA]</scope>
    <source>
        <strain evidence="2 3">KCTC 52001</strain>
    </source>
</reference>
<dbReference type="AlphaFoldDB" id="A0A7K0ELQ3"/>
<dbReference type="PANTHER" id="PTHR31360">
    <property type="match status" value="1"/>
</dbReference>
<dbReference type="EMBL" id="WJXZ01000007">
    <property type="protein sequence ID" value="MRS62426.1"/>
    <property type="molecule type" value="Genomic_DNA"/>
</dbReference>
<gene>
    <name evidence="2" type="ORF">GJJ30_14085</name>
</gene>
<dbReference type="Proteomes" id="UP000441754">
    <property type="component" value="Unassembled WGS sequence"/>
</dbReference>